<dbReference type="EnsemblProtists" id="EOD39678">
    <property type="protein sequence ID" value="EOD39678"/>
    <property type="gene ID" value="EMIHUDRAFT_200261"/>
</dbReference>
<evidence type="ECO:0000256" key="2">
    <source>
        <dbReference type="SAM" id="SignalP"/>
    </source>
</evidence>
<reference evidence="3" key="2">
    <citation type="submission" date="2024-10" db="UniProtKB">
        <authorList>
            <consortium name="EnsemblProtists"/>
        </authorList>
    </citation>
    <scope>IDENTIFICATION</scope>
</reference>
<proteinExistence type="predicted"/>
<feature type="signal peptide" evidence="2">
    <location>
        <begin position="1"/>
        <end position="24"/>
    </location>
</feature>
<dbReference type="HOGENOM" id="CLU_1279710_0_0_1"/>
<dbReference type="RefSeq" id="XP_005792107.1">
    <property type="nucleotide sequence ID" value="XM_005792050.1"/>
</dbReference>
<feature type="region of interest" description="Disordered" evidence="1">
    <location>
        <begin position="154"/>
        <end position="216"/>
    </location>
</feature>
<evidence type="ECO:0000256" key="1">
    <source>
        <dbReference type="SAM" id="MobiDB-lite"/>
    </source>
</evidence>
<protein>
    <recommendedName>
        <fullName evidence="5">Peroxin-14</fullName>
    </recommendedName>
</protein>
<evidence type="ECO:0000313" key="3">
    <source>
        <dbReference type="EnsemblProtists" id="EOD39678"/>
    </source>
</evidence>
<feature type="region of interest" description="Disordered" evidence="1">
    <location>
        <begin position="73"/>
        <end position="105"/>
    </location>
</feature>
<dbReference type="Proteomes" id="UP000013827">
    <property type="component" value="Unassembled WGS sequence"/>
</dbReference>
<keyword evidence="4" id="KW-1185">Reference proteome</keyword>
<evidence type="ECO:0000313" key="4">
    <source>
        <dbReference type="Proteomes" id="UP000013827"/>
    </source>
</evidence>
<feature type="compositionally biased region" description="Polar residues" evidence="1">
    <location>
        <begin position="191"/>
        <end position="203"/>
    </location>
</feature>
<dbReference type="KEGG" id="ehx:EMIHUDRAFT_200261"/>
<sequence length="216" mass="22425">MQFAVAIVFAVGLRMLMNLWLGAAVPGAHPPRASHPPQVASAPADVAAIRKELLTLQRLTSIGRLASSMRALSSEVDGGPLPTPPASPDARHASGAPRHSAEGALAAVEESLERLTARGAEEWEEEDAHEKLVESTAGQLNSEVERLLRLFAAPPTAAKPSKGKGQPATNPASGLPTGDIKPAAAAAGTHQAHSLSKPQQPTLADTEGDFEVEEVD</sequence>
<dbReference type="GeneID" id="17284949"/>
<feature type="chain" id="PRO_5044291946" description="Peroxin-14" evidence="2">
    <location>
        <begin position="25"/>
        <end position="216"/>
    </location>
</feature>
<name>A0A0D3KV93_EMIH1</name>
<organism evidence="3 4">
    <name type="scientific">Emiliania huxleyi (strain CCMP1516)</name>
    <dbReference type="NCBI Taxonomy" id="280463"/>
    <lineage>
        <taxon>Eukaryota</taxon>
        <taxon>Haptista</taxon>
        <taxon>Haptophyta</taxon>
        <taxon>Prymnesiophyceae</taxon>
        <taxon>Isochrysidales</taxon>
        <taxon>Noelaerhabdaceae</taxon>
        <taxon>Emiliania</taxon>
    </lineage>
</organism>
<feature type="compositionally biased region" description="Acidic residues" evidence="1">
    <location>
        <begin position="206"/>
        <end position="216"/>
    </location>
</feature>
<keyword evidence="2" id="KW-0732">Signal</keyword>
<accession>A0A0D3KV93</accession>
<dbReference type="PaxDb" id="2903-EOD39678"/>
<evidence type="ECO:0008006" key="5">
    <source>
        <dbReference type="Google" id="ProtNLM"/>
    </source>
</evidence>
<reference evidence="4" key="1">
    <citation type="journal article" date="2013" name="Nature">
        <title>Pan genome of the phytoplankton Emiliania underpins its global distribution.</title>
        <authorList>
            <person name="Read B.A."/>
            <person name="Kegel J."/>
            <person name="Klute M.J."/>
            <person name="Kuo A."/>
            <person name="Lefebvre S.C."/>
            <person name="Maumus F."/>
            <person name="Mayer C."/>
            <person name="Miller J."/>
            <person name="Monier A."/>
            <person name="Salamov A."/>
            <person name="Young J."/>
            <person name="Aguilar M."/>
            <person name="Claverie J.M."/>
            <person name="Frickenhaus S."/>
            <person name="Gonzalez K."/>
            <person name="Herman E.K."/>
            <person name="Lin Y.C."/>
            <person name="Napier J."/>
            <person name="Ogata H."/>
            <person name="Sarno A.F."/>
            <person name="Shmutz J."/>
            <person name="Schroeder D."/>
            <person name="de Vargas C."/>
            <person name="Verret F."/>
            <person name="von Dassow P."/>
            <person name="Valentin K."/>
            <person name="Van de Peer Y."/>
            <person name="Wheeler G."/>
            <person name="Dacks J.B."/>
            <person name="Delwiche C.F."/>
            <person name="Dyhrman S.T."/>
            <person name="Glockner G."/>
            <person name="John U."/>
            <person name="Richards T."/>
            <person name="Worden A.Z."/>
            <person name="Zhang X."/>
            <person name="Grigoriev I.V."/>
            <person name="Allen A.E."/>
            <person name="Bidle K."/>
            <person name="Borodovsky M."/>
            <person name="Bowler C."/>
            <person name="Brownlee C."/>
            <person name="Cock J.M."/>
            <person name="Elias M."/>
            <person name="Gladyshev V.N."/>
            <person name="Groth M."/>
            <person name="Guda C."/>
            <person name="Hadaegh A."/>
            <person name="Iglesias-Rodriguez M.D."/>
            <person name="Jenkins J."/>
            <person name="Jones B.M."/>
            <person name="Lawson T."/>
            <person name="Leese F."/>
            <person name="Lindquist E."/>
            <person name="Lobanov A."/>
            <person name="Lomsadze A."/>
            <person name="Malik S.B."/>
            <person name="Marsh M.E."/>
            <person name="Mackinder L."/>
            <person name="Mock T."/>
            <person name="Mueller-Roeber B."/>
            <person name="Pagarete A."/>
            <person name="Parker M."/>
            <person name="Probert I."/>
            <person name="Quesneville H."/>
            <person name="Raines C."/>
            <person name="Rensing S.A."/>
            <person name="Riano-Pachon D.M."/>
            <person name="Richier S."/>
            <person name="Rokitta S."/>
            <person name="Shiraiwa Y."/>
            <person name="Soanes D.M."/>
            <person name="van der Giezen M."/>
            <person name="Wahlund T.M."/>
            <person name="Williams B."/>
            <person name="Wilson W."/>
            <person name="Wolfe G."/>
            <person name="Wurch L.L."/>
        </authorList>
    </citation>
    <scope>NUCLEOTIDE SEQUENCE</scope>
</reference>
<dbReference type="AlphaFoldDB" id="A0A0D3KV93"/>